<evidence type="ECO:0000313" key="1">
    <source>
        <dbReference type="EMBL" id="KII72906.1"/>
    </source>
</evidence>
<reference evidence="1 2" key="1">
    <citation type="journal article" date="2014" name="Genome Biol. Evol.">
        <title>The genome of the myxosporean Thelohanellus kitauei shows adaptations to nutrient acquisition within its fish host.</title>
        <authorList>
            <person name="Yang Y."/>
            <person name="Xiong J."/>
            <person name="Zhou Z."/>
            <person name="Huo F."/>
            <person name="Miao W."/>
            <person name="Ran C."/>
            <person name="Liu Y."/>
            <person name="Zhang J."/>
            <person name="Feng J."/>
            <person name="Wang M."/>
            <person name="Wang M."/>
            <person name="Wang L."/>
            <person name="Yao B."/>
        </authorList>
    </citation>
    <scope>NUCLEOTIDE SEQUENCE [LARGE SCALE GENOMIC DNA]</scope>
    <source>
        <strain evidence="1">Wuqing</strain>
    </source>
</reference>
<comment type="caution">
    <text evidence="1">The sequence shown here is derived from an EMBL/GenBank/DDBJ whole genome shotgun (WGS) entry which is preliminary data.</text>
</comment>
<dbReference type="Proteomes" id="UP000031668">
    <property type="component" value="Unassembled WGS sequence"/>
</dbReference>
<dbReference type="EMBL" id="JWZT01001076">
    <property type="protein sequence ID" value="KII72906.1"/>
    <property type="molecule type" value="Genomic_DNA"/>
</dbReference>
<organism evidence="1 2">
    <name type="scientific">Thelohanellus kitauei</name>
    <name type="common">Myxosporean</name>
    <dbReference type="NCBI Taxonomy" id="669202"/>
    <lineage>
        <taxon>Eukaryota</taxon>
        <taxon>Metazoa</taxon>
        <taxon>Cnidaria</taxon>
        <taxon>Myxozoa</taxon>
        <taxon>Myxosporea</taxon>
        <taxon>Bivalvulida</taxon>
        <taxon>Platysporina</taxon>
        <taxon>Myxobolidae</taxon>
        <taxon>Thelohanellus</taxon>
    </lineage>
</organism>
<gene>
    <name evidence="1" type="ORF">RF11_12374</name>
</gene>
<sequence>MKDTITDEGIFECAECGQYFQWIWYYNGTKLRVLSQMVINFRMEDCWSHEETDLLPSSDLFQRAIDSVTCIIDLKIMFVKDLVISYQAPFMNMLQTSAHDESLQEGYQSSSVSLWLFLAGFSTTITYFDSLTPKITRSKGSLSITYSREQGLLSDTISSTISMVKNRKKYSSGDRSFLVIPKADFSKLKPLKEN</sequence>
<protein>
    <submittedName>
        <fullName evidence="1">Uncharacterized protein</fullName>
    </submittedName>
</protein>
<name>A0A0C2MZW0_THEKT</name>
<proteinExistence type="predicted"/>
<evidence type="ECO:0000313" key="2">
    <source>
        <dbReference type="Proteomes" id="UP000031668"/>
    </source>
</evidence>
<keyword evidence="2" id="KW-1185">Reference proteome</keyword>
<dbReference type="AlphaFoldDB" id="A0A0C2MZW0"/>
<accession>A0A0C2MZW0</accession>